<dbReference type="AlphaFoldDB" id="A0A9W9YBT6"/>
<dbReference type="Proteomes" id="UP001163046">
    <property type="component" value="Unassembled WGS sequence"/>
</dbReference>
<protein>
    <submittedName>
        <fullName evidence="1">Uncharacterized protein</fullName>
    </submittedName>
</protein>
<accession>A0A9W9YBT6</accession>
<proteinExistence type="predicted"/>
<evidence type="ECO:0000313" key="2">
    <source>
        <dbReference type="Proteomes" id="UP001163046"/>
    </source>
</evidence>
<evidence type="ECO:0000313" key="1">
    <source>
        <dbReference type="EMBL" id="KAJ7323714.1"/>
    </source>
</evidence>
<dbReference type="OrthoDB" id="10046076at2759"/>
<organism evidence="1 2">
    <name type="scientific">Desmophyllum pertusum</name>
    <dbReference type="NCBI Taxonomy" id="174260"/>
    <lineage>
        <taxon>Eukaryota</taxon>
        <taxon>Metazoa</taxon>
        <taxon>Cnidaria</taxon>
        <taxon>Anthozoa</taxon>
        <taxon>Hexacorallia</taxon>
        <taxon>Scleractinia</taxon>
        <taxon>Caryophylliina</taxon>
        <taxon>Caryophylliidae</taxon>
        <taxon>Desmophyllum</taxon>
    </lineage>
</organism>
<comment type="caution">
    <text evidence="1">The sequence shown here is derived from an EMBL/GenBank/DDBJ whole genome shotgun (WGS) entry which is preliminary data.</text>
</comment>
<gene>
    <name evidence="1" type="ORF">OS493_031130</name>
</gene>
<sequence length="213" mass="24404">MASKHTKLDKRIEGVEEKIKSEIQSLKSSVKTMVTEEVKKAKKKIEDDVNESINFIEESLKDKMAEIKEHAIYNEQYSRKSTVRIFGITETDEENVEDKLVQFFNNVLHTEVKSEDIDICHRIGKINPSPNMPTMSQAASARYPTLVINIDTGYDLVEDLTTDIYKRLCDIKKLDSIERCCSIDGKIKYIKKGERAINIIKDGRDVEKLMAGE</sequence>
<keyword evidence="2" id="KW-1185">Reference proteome</keyword>
<reference evidence="1" key="1">
    <citation type="submission" date="2023-01" db="EMBL/GenBank/DDBJ databases">
        <title>Genome assembly of the deep-sea coral Lophelia pertusa.</title>
        <authorList>
            <person name="Herrera S."/>
            <person name="Cordes E."/>
        </authorList>
    </citation>
    <scope>NUCLEOTIDE SEQUENCE</scope>
    <source>
        <strain evidence="1">USNM1676648</strain>
        <tissue evidence="1">Polyp</tissue>
    </source>
</reference>
<dbReference type="EMBL" id="MU827812">
    <property type="protein sequence ID" value="KAJ7323714.1"/>
    <property type="molecule type" value="Genomic_DNA"/>
</dbReference>
<name>A0A9W9YBT6_9CNID</name>